<proteinExistence type="predicted"/>
<dbReference type="Proteomes" id="UP000000763">
    <property type="component" value="Chromosome 9"/>
</dbReference>
<reference evidence="2" key="1">
    <citation type="journal article" date="2005" name="Nature">
        <title>The map-based sequence of the rice genome.</title>
        <authorList>
            <consortium name="International rice genome sequencing project (IRGSP)"/>
            <person name="Matsumoto T."/>
            <person name="Wu J."/>
            <person name="Kanamori H."/>
            <person name="Katayose Y."/>
            <person name="Fujisawa M."/>
            <person name="Namiki N."/>
            <person name="Mizuno H."/>
            <person name="Yamamoto K."/>
            <person name="Antonio B.A."/>
            <person name="Baba T."/>
            <person name="Sakata K."/>
            <person name="Nagamura Y."/>
            <person name="Aoki H."/>
            <person name="Arikawa K."/>
            <person name="Arita K."/>
            <person name="Bito T."/>
            <person name="Chiden Y."/>
            <person name="Fujitsuka N."/>
            <person name="Fukunaka R."/>
            <person name="Hamada M."/>
            <person name="Harada C."/>
            <person name="Hayashi A."/>
            <person name="Hijishita S."/>
            <person name="Honda M."/>
            <person name="Hosokawa S."/>
            <person name="Ichikawa Y."/>
            <person name="Idonuma A."/>
            <person name="Iijima M."/>
            <person name="Ikeda M."/>
            <person name="Ikeno M."/>
            <person name="Ito K."/>
            <person name="Ito S."/>
            <person name="Ito T."/>
            <person name="Ito Y."/>
            <person name="Ito Y."/>
            <person name="Iwabuchi A."/>
            <person name="Kamiya K."/>
            <person name="Karasawa W."/>
            <person name="Kurita K."/>
            <person name="Katagiri S."/>
            <person name="Kikuta A."/>
            <person name="Kobayashi H."/>
            <person name="Kobayashi N."/>
            <person name="Machita K."/>
            <person name="Maehara T."/>
            <person name="Masukawa M."/>
            <person name="Mizubayashi T."/>
            <person name="Mukai Y."/>
            <person name="Nagasaki H."/>
            <person name="Nagata Y."/>
            <person name="Naito S."/>
            <person name="Nakashima M."/>
            <person name="Nakama Y."/>
            <person name="Nakamichi Y."/>
            <person name="Nakamura M."/>
            <person name="Meguro A."/>
            <person name="Negishi M."/>
            <person name="Ohta I."/>
            <person name="Ohta T."/>
            <person name="Okamoto M."/>
            <person name="Ono N."/>
            <person name="Saji S."/>
            <person name="Sakaguchi M."/>
            <person name="Sakai K."/>
            <person name="Shibata M."/>
            <person name="Shimokawa T."/>
            <person name="Song J."/>
            <person name="Takazaki Y."/>
            <person name="Terasawa K."/>
            <person name="Tsugane M."/>
            <person name="Tsuji K."/>
            <person name="Ueda S."/>
            <person name="Waki K."/>
            <person name="Yamagata H."/>
            <person name="Yamamoto M."/>
            <person name="Yamamoto S."/>
            <person name="Yamane H."/>
            <person name="Yoshiki S."/>
            <person name="Yoshihara R."/>
            <person name="Yukawa K."/>
            <person name="Zhong H."/>
            <person name="Yano M."/>
            <person name="Yuan Q."/>
            <person name="Ouyang S."/>
            <person name="Liu J."/>
            <person name="Jones K.M."/>
            <person name="Gansberger K."/>
            <person name="Moffat K."/>
            <person name="Hill J."/>
            <person name="Bera J."/>
            <person name="Fadrosh D."/>
            <person name="Jin S."/>
            <person name="Johri S."/>
            <person name="Kim M."/>
            <person name="Overton L."/>
            <person name="Reardon M."/>
            <person name="Tsitrin T."/>
            <person name="Vuong H."/>
            <person name="Weaver B."/>
            <person name="Ciecko A."/>
            <person name="Tallon L."/>
            <person name="Jackson J."/>
            <person name="Pai G."/>
            <person name="Aken S.V."/>
            <person name="Utterback T."/>
            <person name="Reidmuller S."/>
            <person name="Feldblyum T."/>
            <person name="Hsiao J."/>
            <person name="Zismann V."/>
            <person name="Iobst S."/>
            <person name="de Vazeille A.R."/>
            <person name="Buell C.R."/>
            <person name="Ying K."/>
            <person name="Li Y."/>
            <person name="Lu T."/>
            <person name="Huang Y."/>
            <person name="Zhao Q."/>
            <person name="Feng Q."/>
            <person name="Zhang L."/>
            <person name="Zhu J."/>
            <person name="Weng Q."/>
            <person name="Mu J."/>
            <person name="Lu Y."/>
            <person name="Fan D."/>
            <person name="Liu Y."/>
            <person name="Guan J."/>
            <person name="Zhang Y."/>
            <person name="Yu S."/>
            <person name="Liu X."/>
            <person name="Zhang Y."/>
            <person name="Hong G."/>
            <person name="Han B."/>
            <person name="Choisne N."/>
            <person name="Demange N."/>
            <person name="Orjeda G."/>
            <person name="Samain S."/>
            <person name="Cattolico L."/>
            <person name="Pelletier E."/>
            <person name="Couloux A."/>
            <person name="Segurens B."/>
            <person name="Wincker P."/>
            <person name="D'Hont A."/>
            <person name="Scarpelli C."/>
            <person name="Weissenbach J."/>
            <person name="Salanoubat M."/>
            <person name="Quetier F."/>
            <person name="Yu Y."/>
            <person name="Kim H.R."/>
            <person name="Rambo T."/>
            <person name="Currie J."/>
            <person name="Collura K."/>
            <person name="Luo M."/>
            <person name="Yang T."/>
            <person name="Ammiraju J.S.S."/>
            <person name="Engler F."/>
            <person name="Soderlund C."/>
            <person name="Wing R.A."/>
            <person name="Palmer L.E."/>
            <person name="de la Bastide M."/>
            <person name="Spiegel L."/>
            <person name="Nascimento L."/>
            <person name="Zutavern T."/>
            <person name="O'Shaughnessy A."/>
            <person name="Dike S."/>
            <person name="Dedhia N."/>
            <person name="Preston R."/>
            <person name="Balija V."/>
            <person name="McCombie W.R."/>
            <person name="Chow T."/>
            <person name="Chen H."/>
            <person name="Chung M."/>
            <person name="Chen C."/>
            <person name="Shaw J."/>
            <person name="Wu H."/>
            <person name="Hsiao K."/>
            <person name="Chao Y."/>
            <person name="Chu M."/>
            <person name="Cheng C."/>
            <person name="Hour A."/>
            <person name="Lee P."/>
            <person name="Lin S."/>
            <person name="Lin Y."/>
            <person name="Liou J."/>
            <person name="Liu S."/>
            <person name="Hsing Y."/>
            <person name="Raghuvanshi S."/>
            <person name="Mohanty A."/>
            <person name="Bharti A.K."/>
            <person name="Gaur A."/>
            <person name="Gupta V."/>
            <person name="Kumar D."/>
            <person name="Ravi V."/>
            <person name="Vij S."/>
            <person name="Kapur A."/>
            <person name="Khurana P."/>
            <person name="Khurana P."/>
            <person name="Khurana J.P."/>
            <person name="Tyagi A.K."/>
            <person name="Gaikwad K."/>
            <person name="Singh A."/>
            <person name="Dalal V."/>
            <person name="Srivastava S."/>
            <person name="Dixit A."/>
            <person name="Pal A.K."/>
            <person name="Ghazi I.A."/>
            <person name="Yadav M."/>
            <person name="Pandit A."/>
            <person name="Bhargava A."/>
            <person name="Sureshbabu K."/>
            <person name="Batra K."/>
            <person name="Sharma T.R."/>
            <person name="Mohapatra T."/>
            <person name="Singh N.K."/>
            <person name="Messing J."/>
            <person name="Nelson A.B."/>
            <person name="Fuks G."/>
            <person name="Kavchok S."/>
            <person name="Keizer G."/>
            <person name="Linton E."/>
            <person name="Llaca V."/>
            <person name="Song R."/>
            <person name="Tanyolac B."/>
            <person name="Young S."/>
            <person name="Ho-Il K."/>
            <person name="Hahn J.H."/>
            <person name="Sangsakoo G."/>
            <person name="Vanavichit A."/>
            <person name="de Mattos Luiz.A.T."/>
            <person name="Zimmer P.D."/>
            <person name="Malone G."/>
            <person name="Dellagostin O."/>
            <person name="de Oliveira A.C."/>
            <person name="Bevan M."/>
            <person name="Bancroft I."/>
            <person name="Minx P."/>
            <person name="Cordum H."/>
            <person name="Wilson R."/>
            <person name="Cheng Z."/>
            <person name="Jin W."/>
            <person name="Jiang J."/>
            <person name="Leong S.A."/>
            <person name="Iwama H."/>
            <person name="Gojobori T."/>
            <person name="Itoh T."/>
            <person name="Niimura Y."/>
            <person name="Fujii Y."/>
            <person name="Habara T."/>
            <person name="Sakai H."/>
            <person name="Sato Y."/>
            <person name="Wilson G."/>
            <person name="Kumar K."/>
            <person name="McCouch S."/>
            <person name="Juretic N."/>
            <person name="Hoen D."/>
            <person name="Wright S."/>
            <person name="Bruskiewich R."/>
            <person name="Bureau T."/>
            <person name="Miyao A."/>
            <person name="Hirochika H."/>
            <person name="Nishikawa T."/>
            <person name="Kadowaki K."/>
            <person name="Sugiura M."/>
            <person name="Burr B."/>
            <person name="Sasaki T."/>
        </authorList>
    </citation>
    <scope>NUCLEOTIDE SEQUENCE [LARGE SCALE GENOMIC DNA]</scope>
    <source>
        <strain evidence="2">cv. Nipponbare</strain>
    </source>
</reference>
<name>Q69P25_ORYSJ</name>
<dbReference type="AlphaFoldDB" id="Q69P25"/>
<accession>Q69P25</accession>
<protein>
    <submittedName>
        <fullName evidence="1">Uncharacterized protein</fullName>
    </submittedName>
</protein>
<evidence type="ECO:0000313" key="2">
    <source>
        <dbReference type="Proteomes" id="UP000000763"/>
    </source>
</evidence>
<evidence type="ECO:0000313" key="1">
    <source>
        <dbReference type="EMBL" id="BAD36177.1"/>
    </source>
</evidence>
<reference evidence="2" key="2">
    <citation type="journal article" date="2008" name="Nucleic Acids Res.">
        <title>The rice annotation project database (RAP-DB): 2008 update.</title>
        <authorList>
            <consortium name="The rice annotation project (RAP)"/>
        </authorList>
    </citation>
    <scope>GENOME REANNOTATION</scope>
    <source>
        <strain evidence="2">cv. Nipponbare</strain>
    </source>
</reference>
<dbReference type="EMBL" id="AP005586">
    <property type="protein sequence ID" value="BAD36177.1"/>
    <property type="molecule type" value="Genomic_DNA"/>
</dbReference>
<gene>
    <name evidence="1" type="primary">P0450F09.24</name>
</gene>
<organism evidence="1 2">
    <name type="scientific">Oryza sativa subsp. japonica</name>
    <name type="common">Rice</name>
    <dbReference type="NCBI Taxonomy" id="39947"/>
    <lineage>
        <taxon>Eukaryota</taxon>
        <taxon>Viridiplantae</taxon>
        <taxon>Streptophyta</taxon>
        <taxon>Embryophyta</taxon>
        <taxon>Tracheophyta</taxon>
        <taxon>Spermatophyta</taxon>
        <taxon>Magnoliopsida</taxon>
        <taxon>Liliopsida</taxon>
        <taxon>Poales</taxon>
        <taxon>Poaceae</taxon>
        <taxon>BOP clade</taxon>
        <taxon>Oryzoideae</taxon>
        <taxon>Oryzeae</taxon>
        <taxon>Oryzinae</taxon>
        <taxon>Oryza</taxon>
        <taxon>Oryza sativa</taxon>
    </lineage>
</organism>
<sequence length="52" mass="5690">MTIARQGVLQVPRRRVLCPSSHLDPETVAVEKASKEGKVAADDWECVVQLAT</sequence>